<evidence type="ECO:0000313" key="2">
    <source>
        <dbReference type="RefSeq" id="XP_019640062.1"/>
    </source>
</evidence>
<dbReference type="RefSeq" id="XP_019640062.1">
    <property type="nucleotide sequence ID" value="XM_019784503.1"/>
</dbReference>
<gene>
    <name evidence="2" type="primary">LOC109481872</name>
</gene>
<protein>
    <submittedName>
        <fullName evidence="2">Uncharacterized protein LOC109481872</fullName>
    </submittedName>
</protein>
<accession>A0A6P5A9N8</accession>
<dbReference type="AlphaFoldDB" id="A0A6P5A9N8"/>
<evidence type="ECO:0000313" key="1">
    <source>
        <dbReference type="Proteomes" id="UP000515135"/>
    </source>
</evidence>
<name>A0A6P5A9N8_BRABE</name>
<proteinExistence type="predicted"/>
<reference evidence="2" key="1">
    <citation type="submission" date="2025-08" db="UniProtKB">
        <authorList>
            <consortium name="RefSeq"/>
        </authorList>
    </citation>
    <scope>IDENTIFICATION</scope>
    <source>
        <tissue evidence="2">Gonad</tissue>
    </source>
</reference>
<sequence length="119" mass="13649">MVTGLDRGSAPRQPAWSAWIFTWNKIVNLRHAARDTLLFYTEHRCWHIRLCPVRAKLPAPANDSGFRTVETISVHGEGFTLHDDKHNSYSRIQSKSGTKYQADFGMSTLRCRLQQEFTG</sequence>
<organism evidence="1 2">
    <name type="scientific">Branchiostoma belcheri</name>
    <name type="common">Amphioxus</name>
    <dbReference type="NCBI Taxonomy" id="7741"/>
    <lineage>
        <taxon>Eukaryota</taxon>
        <taxon>Metazoa</taxon>
        <taxon>Chordata</taxon>
        <taxon>Cephalochordata</taxon>
        <taxon>Leptocardii</taxon>
        <taxon>Amphioxiformes</taxon>
        <taxon>Branchiostomatidae</taxon>
        <taxon>Branchiostoma</taxon>
    </lineage>
</organism>
<dbReference type="Proteomes" id="UP000515135">
    <property type="component" value="Unplaced"/>
</dbReference>
<keyword evidence="1" id="KW-1185">Reference proteome</keyword>
<dbReference type="GeneID" id="109481872"/>
<dbReference type="OrthoDB" id="10112468at2759"/>
<dbReference type="KEGG" id="bbel:109481872"/>